<dbReference type="Proteomes" id="UP001521785">
    <property type="component" value="Unassembled WGS sequence"/>
</dbReference>
<reference evidence="1 2" key="1">
    <citation type="submission" date="2024-02" db="EMBL/GenBank/DDBJ databases">
        <title>De novo assembly and annotation of 12 fungi associated with fruit tree decline syndrome in Ontario, Canada.</title>
        <authorList>
            <person name="Sulman M."/>
            <person name="Ellouze W."/>
            <person name="Ilyukhin E."/>
        </authorList>
    </citation>
    <scope>NUCLEOTIDE SEQUENCE [LARGE SCALE GENOMIC DNA]</scope>
    <source>
        <strain evidence="1 2">M42-189</strain>
    </source>
</reference>
<dbReference type="EMBL" id="JAKJXO020000015">
    <property type="protein sequence ID" value="KAL1595943.1"/>
    <property type="molecule type" value="Genomic_DNA"/>
</dbReference>
<keyword evidence="2" id="KW-1185">Reference proteome</keyword>
<sequence>MIAYTLIVDDVSGVQSQHIWSIYYDVRLKVDAFLLLQSQAQKLVKSANTIDAWNDSCYGQYVRFCDLSTFKKVTDSWTYYAITQSEGKKFHDQQQSLKKQWQTAEQHQKEMTKTSGIVATGVRSAAPFFLDWMDYMDKGGNPHRAYWTQGMTQGSRPATYMNPMFRGLYGTLILHYGTDPLLGFHQSTAYANLSHTSPLKPAEARASDSASRNLNAALTQFEAWTKAFRFMRKQIVLRFSHSDAIALCSVLQHRKDEFAASGTHCYRKTWSYQPIELDTKEYGPQGTAPTVFDVIDTSNLVDHLGSLNMLSATVALLAKQGSSVIRTEMLVPKEEDGSISAKAMLCGNLPDVALLLGLRPVHFYSEASGTWTTDDVMTNFAKTLNPSRNIIVWRHTNAVKFAFKPKELARFVYNVYLEMFRNEKLSAVSLKRSRRSVPMMYTPERV</sequence>
<protein>
    <recommendedName>
        <fullName evidence="3">DUF4470 domain-containing protein</fullName>
    </recommendedName>
</protein>
<accession>A0ABR3QUV2</accession>
<organism evidence="1 2">
    <name type="scientific">Paraconiothyrium brasiliense</name>
    <dbReference type="NCBI Taxonomy" id="300254"/>
    <lineage>
        <taxon>Eukaryota</taxon>
        <taxon>Fungi</taxon>
        <taxon>Dikarya</taxon>
        <taxon>Ascomycota</taxon>
        <taxon>Pezizomycotina</taxon>
        <taxon>Dothideomycetes</taxon>
        <taxon>Pleosporomycetidae</taxon>
        <taxon>Pleosporales</taxon>
        <taxon>Massarineae</taxon>
        <taxon>Didymosphaeriaceae</taxon>
        <taxon>Paraconiothyrium</taxon>
    </lineage>
</organism>
<evidence type="ECO:0008006" key="3">
    <source>
        <dbReference type="Google" id="ProtNLM"/>
    </source>
</evidence>
<evidence type="ECO:0000313" key="2">
    <source>
        <dbReference type="Proteomes" id="UP001521785"/>
    </source>
</evidence>
<evidence type="ECO:0000313" key="1">
    <source>
        <dbReference type="EMBL" id="KAL1595943.1"/>
    </source>
</evidence>
<proteinExistence type="predicted"/>
<gene>
    <name evidence="1" type="ORF">SLS60_009633</name>
</gene>
<comment type="caution">
    <text evidence="1">The sequence shown here is derived from an EMBL/GenBank/DDBJ whole genome shotgun (WGS) entry which is preliminary data.</text>
</comment>
<name>A0ABR3QUV2_9PLEO</name>